<dbReference type="PROSITE" id="PS00198">
    <property type="entry name" value="4FE4S_FER_1"/>
    <property type="match status" value="1"/>
</dbReference>
<keyword evidence="4" id="KW-0411">Iron-sulfur</keyword>
<evidence type="ECO:0000313" key="6">
    <source>
        <dbReference type="EMBL" id="EFI33703.1"/>
    </source>
</evidence>
<keyword evidence="7" id="KW-1185">Reference proteome</keyword>
<dbReference type="EMBL" id="ACJN02000003">
    <property type="protein sequence ID" value="EFI33703.1"/>
    <property type="molecule type" value="Genomic_DNA"/>
</dbReference>
<feature type="domain" description="4Fe-4S ferredoxin-type" evidence="5">
    <location>
        <begin position="41"/>
        <end position="70"/>
    </location>
</feature>
<evidence type="ECO:0000313" key="7">
    <source>
        <dbReference type="Proteomes" id="UP000005496"/>
    </source>
</evidence>
<dbReference type="PANTHER" id="PTHR43687:SF4">
    <property type="entry name" value="BLR5484 PROTEIN"/>
    <property type="match status" value="1"/>
</dbReference>
<dbReference type="Gene3D" id="3.30.70.20">
    <property type="match status" value="2"/>
</dbReference>
<dbReference type="PROSITE" id="PS51379">
    <property type="entry name" value="4FE4S_FER_2"/>
    <property type="match status" value="2"/>
</dbReference>
<proteinExistence type="predicted"/>
<comment type="caution">
    <text evidence="6">The sequence shown here is derived from an EMBL/GenBank/DDBJ whole genome shotgun (WGS) entry which is preliminary data.</text>
</comment>
<dbReference type="PANTHER" id="PTHR43687">
    <property type="entry name" value="ADENYLYLSULFATE REDUCTASE, BETA SUBUNIT"/>
    <property type="match status" value="1"/>
</dbReference>
<evidence type="ECO:0000256" key="4">
    <source>
        <dbReference type="ARBA" id="ARBA00023014"/>
    </source>
</evidence>
<name>D6SSN7_9BACT</name>
<dbReference type="OrthoDB" id="9794954at2"/>
<dbReference type="GO" id="GO:0051539">
    <property type="term" value="F:4 iron, 4 sulfur cluster binding"/>
    <property type="evidence" value="ECO:0007669"/>
    <property type="project" value="UniProtKB-KW"/>
</dbReference>
<evidence type="ECO:0000256" key="2">
    <source>
        <dbReference type="ARBA" id="ARBA00022723"/>
    </source>
</evidence>
<gene>
    <name evidence="6" type="ORF">Dthio_PD1042</name>
</gene>
<dbReference type="InterPro" id="IPR050572">
    <property type="entry name" value="Fe-S_Ferredoxin"/>
</dbReference>
<sequence>MQDFRYLEDVLTLEYDPGLCMGCGSCVQVCPHRVFDVGEQKAVLLDPGGCMECGACALNCPAGAIKVRPGVGCAQAILNSWLAGMPVLRRFFRRDSCCT</sequence>
<dbReference type="SUPFAM" id="SSF54862">
    <property type="entry name" value="4Fe-4S ferredoxins"/>
    <property type="match status" value="1"/>
</dbReference>
<dbReference type="NCBIfam" id="NF040864">
    <property type="entry name" value="HgcB_ferredoxin"/>
    <property type="match status" value="1"/>
</dbReference>
<dbReference type="InterPro" id="IPR017900">
    <property type="entry name" value="4Fe4S_Fe_S_CS"/>
</dbReference>
<organism evidence="6 7">
    <name type="scientific">Desulfonatronospira thiodismutans ASO3-1</name>
    <dbReference type="NCBI Taxonomy" id="555779"/>
    <lineage>
        <taxon>Bacteria</taxon>
        <taxon>Pseudomonadati</taxon>
        <taxon>Thermodesulfobacteriota</taxon>
        <taxon>Desulfovibrionia</taxon>
        <taxon>Desulfovibrionales</taxon>
        <taxon>Desulfonatronovibrionaceae</taxon>
        <taxon>Desulfonatronospira</taxon>
    </lineage>
</organism>
<dbReference type="Pfam" id="PF12838">
    <property type="entry name" value="Fer4_7"/>
    <property type="match status" value="1"/>
</dbReference>
<evidence type="ECO:0000259" key="5">
    <source>
        <dbReference type="PROSITE" id="PS51379"/>
    </source>
</evidence>
<dbReference type="AlphaFoldDB" id="D6SSN7"/>
<reference evidence="6" key="1">
    <citation type="submission" date="2010-05" db="EMBL/GenBank/DDBJ databases">
        <title>The draft genome of Desulfonatronospira thiodismutans ASO3-1.</title>
        <authorList>
            <consortium name="US DOE Joint Genome Institute (JGI-PGF)"/>
            <person name="Lucas S."/>
            <person name="Copeland A."/>
            <person name="Lapidus A."/>
            <person name="Cheng J.-F."/>
            <person name="Bruce D."/>
            <person name="Goodwin L."/>
            <person name="Pitluck S."/>
            <person name="Chertkov O."/>
            <person name="Brettin T."/>
            <person name="Detter J.C."/>
            <person name="Han C."/>
            <person name="Land M.L."/>
            <person name="Hauser L."/>
            <person name="Kyrpides N."/>
            <person name="Mikhailova N."/>
            <person name="Muyzer G."/>
            <person name="Woyke T."/>
        </authorList>
    </citation>
    <scope>NUCLEOTIDE SEQUENCE [LARGE SCALE GENOMIC DNA]</scope>
    <source>
        <strain evidence="6">ASO3-1</strain>
    </source>
</reference>
<evidence type="ECO:0000256" key="1">
    <source>
        <dbReference type="ARBA" id="ARBA00022485"/>
    </source>
</evidence>
<accession>D6SSN7</accession>
<dbReference type="RefSeq" id="WP_008871052.1">
    <property type="nucleotide sequence ID" value="NZ_ACJN02000003.1"/>
</dbReference>
<protein>
    <submittedName>
        <fullName evidence="6">4Fe-4S ferredoxin iron-sulfur binding domain protein</fullName>
    </submittedName>
</protein>
<dbReference type="Proteomes" id="UP000005496">
    <property type="component" value="Unassembled WGS sequence"/>
</dbReference>
<dbReference type="eggNOG" id="COG1149">
    <property type="taxonomic scope" value="Bacteria"/>
</dbReference>
<keyword evidence="1" id="KW-0004">4Fe-4S</keyword>
<evidence type="ECO:0000256" key="3">
    <source>
        <dbReference type="ARBA" id="ARBA00023004"/>
    </source>
</evidence>
<keyword evidence="2" id="KW-0479">Metal-binding</keyword>
<dbReference type="GO" id="GO:0046872">
    <property type="term" value="F:metal ion binding"/>
    <property type="evidence" value="ECO:0007669"/>
    <property type="project" value="UniProtKB-KW"/>
</dbReference>
<dbReference type="InterPro" id="IPR017896">
    <property type="entry name" value="4Fe4S_Fe-S-bd"/>
</dbReference>
<feature type="domain" description="4Fe-4S ferredoxin-type" evidence="5">
    <location>
        <begin position="11"/>
        <end position="40"/>
    </location>
</feature>
<keyword evidence="3" id="KW-0408">Iron</keyword>